<evidence type="ECO:0000256" key="1">
    <source>
        <dbReference type="SAM" id="MobiDB-lite"/>
    </source>
</evidence>
<accession>A0A8K0C4U1</accession>
<gene>
    <name evidence="4" type="ORF">ILUMI_27184</name>
</gene>
<evidence type="ECO:0000259" key="3">
    <source>
        <dbReference type="PROSITE" id="PS51061"/>
    </source>
</evidence>
<dbReference type="InterPro" id="IPR036867">
    <property type="entry name" value="R3H_dom_sf"/>
</dbReference>
<comment type="caution">
    <text evidence="4">The sequence shown here is derived from an EMBL/GenBank/DDBJ whole genome shotgun (WGS) entry which is preliminary data.</text>
</comment>
<dbReference type="Gene3D" id="3.30.1370.50">
    <property type="entry name" value="R3H-like domain"/>
    <property type="match status" value="1"/>
</dbReference>
<proteinExistence type="predicted"/>
<protein>
    <recommendedName>
        <fullName evidence="6">NF-kappa-B-repressing factor</fullName>
    </recommendedName>
</protein>
<dbReference type="PROSITE" id="PS51061">
    <property type="entry name" value="R3H"/>
    <property type="match status" value="1"/>
</dbReference>
<sequence>MFPIDGRKRRFQRNNKHQNQSNSLSKKYRYHETSRHPIIEQVQLQKGIRGQLVLFQSGCDVPYTVLQNAVDRINGLVKVYNVEKTEGGCKFRLEVNDEVLAEESYESLTLAKRGLAELAIKNLRKSCFTILRKIHPRDSPKVDLPSPSCSDSSSTNLPPDIPTTKNIQGIGAKIMLQMGWSGGGLGTQEQGRTSIIQPYIQIQRQGLGTKNIVQEVTKVLQDYAASGDINSIAFSPDFTKEERVVIHEVARKLNLKSRSYGKDSDRVLVVQSKVRPWDLVRSLLDAGGENNQLKLMLPTDFDKSQ</sequence>
<dbReference type="EMBL" id="VTPC01091249">
    <property type="protein sequence ID" value="KAF2878974.1"/>
    <property type="molecule type" value="Genomic_DNA"/>
</dbReference>
<dbReference type="Pfam" id="PF01585">
    <property type="entry name" value="G-patch"/>
    <property type="match status" value="1"/>
</dbReference>
<name>A0A8K0C4U1_IGNLU</name>
<evidence type="ECO:0000313" key="4">
    <source>
        <dbReference type="EMBL" id="KAF2878974.1"/>
    </source>
</evidence>
<dbReference type="InterPro" id="IPR000467">
    <property type="entry name" value="G_patch_dom"/>
</dbReference>
<evidence type="ECO:0008006" key="6">
    <source>
        <dbReference type="Google" id="ProtNLM"/>
    </source>
</evidence>
<dbReference type="SUPFAM" id="SSF82708">
    <property type="entry name" value="R3H domain"/>
    <property type="match status" value="1"/>
</dbReference>
<dbReference type="Proteomes" id="UP000801492">
    <property type="component" value="Unassembled WGS sequence"/>
</dbReference>
<feature type="domain" description="G-patch" evidence="2">
    <location>
        <begin position="167"/>
        <end position="212"/>
    </location>
</feature>
<feature type="domain" description="R3H" evidence="3">
    <location>
        <begin position="210"/>
        <end position="274"/>
    </location>
</feature>
<feature type="compositionally biased region" description="Low complexity" evidence="1">
    <location>
        <begin position="145"/>
        <end position="158"/>
    </location>
</feature>
<feature type="compositionally biased region" description="Basic residues" evidence="1">
    <location>
        <begin position="7"/>
        <end position="16"/>
    </location>
</feature>
<dbReference type="AlphaFoldDB" id="A0A8K0C4U1"/>
<organism evidence="4 5">
    <name type="scientific">Ignelater luminosus</name>
    <name type="common">Cucubano</name>
    <name type="synonym">Pyrophorus luminosus</name>
    <dbReference type="NCBI Taxonomy" id="2038154"/>
    <lineage>
        <taxon>Eukaryota</taxon>
        <taxon>Metazoa</taxon>
        <taxon>Ecdysozoa</taxon>
        <taxon>Arthropoda</taxon>
        <taxon>Hexapoda</taxon>
        <taxon>Insecta</taxon>
        <taxon>Pterygota</taxon>
        <taxon>Neoptera</taxon>
        <taxon>Endopterygota</taxon>
        <taxon>Coleoptera</taxon>
        <taxon>Polyphaga</taxon>
        <taxon>Elateriformia</taxon>
        <taxon>Elateroidea</taxon>
        <taxon>Elateridae</taxon>
        <taxon>Agrypninae</taxon>
        <taxon>Pyrophorini</taxon>
        <taxon>Ignelater</taxon>
    </lineage>
</organism>
<evidence type="ECO:0000313" key="5">
    <source>
        <dbReference type="Proteomes" id="UP000801492"/>
    </source>
</evidence>
<evidence type="ECO:0000259" key="2">
    <source>
        <dbReference type="PROSITE" id="PS50174"/>
    </source>
</evidence>
<feature type="region of interest" description="Disordered" evidence="1">
    <location>
        <begin position="139"/>
        <end position="163"/>
    </location>
</feature>
<dbReference type="Pfam" id="PF01424">
    <property type="entry name" value="R3H"/>
    <property type="match status" value="1"/>
</dbReference>
<feature type="region of interest" description="Disordered" evidence="1">
    <location>
        <begin position="1"/>
        <end position="27"/>
    </location>
</feature>
<dbReference type="GO" id="GO:0003676">
    <property type="term" value="F:nucleic acid binding"/>
    <property type="evidence" value="ECO:0007669"/>
    <property type="project" value="UniProtKB-UniRule"/>
</dbReference>
<dbReference type="OrthoDB" id="2359216at2759"/>
<dbReference type="SMART" id="SM00443">
    <property type="entry name" value="G_patch"/>
    <property type="match status" value="1"/>
</dbReference>
<dbReference type="InterPro" id="IPR001374">
    <property type="entry name" value="R3H_dom"/>
</dbReference>
<reference evidence="4" key="1">
    <citation type="submission" date="2019-08" db="EMBL/GenBank/DDBJ databases">
        <title>The genome of the North American firefly Photinus pyralis.</title>
        <authorList>
            <consortium name="Photinus pyralis genome working group"/>
            <person name="Fallon T.R."/>
            <person name="Sander Lower S.E."/>
            <person name="Weng J.-K."/>
        </authorList>
    </citation>
    <scope>NUCLEOTIDE SEQUENCE</scope>
    <source>
        <strain evidence="4">TRF0915ILg1</strain>
        <tissue evidence="4">Whole body</tissue>
    </source>
</reference>
<dbReference type="PROSITE" id="PS50174">
    <property type="entry name" value="G_PATCH"/>
    <property type="match status" value="1"/>
</dbReference>
<keyword evidence="5" id="KW-1185">Reference proteome</keyword>